<dbReference type="AlphaFoldDB" id="A0A844FZL8"/>
<dbReference type="GO" id="GO:0004553">
    <property type="term" value="F:hydrolase activity, hydrolyzing O-glycosyl compounds"/>
    <property type="evidence" value="ECO:0007669"/>
    <property type="project" value="InterPro"/>
</dbReference>
<feature type="domain" description="Carbohydrate-binding" evidence="6">
    <location>
        <begin position="1088"/>
        <end position="1257"/>
    </location>
</feature>
<dbReference type="InterPro" id="IPR003305">
    <property type="entry name" value="CenC_carb-bd"/>
</dbReference>
<dbReference type="Proteomes" id="UP000435649">
    <property type="component" value="Unassembled WGS sequence"/>
</dbReference>
<keyword evidence="2" id="KW-0378">Hydrolase</keyword>
<dbReference type="SUPFAM" id="SSF49785">
    <property type="entry name" value="Galactose-binding domain-like"/>
    <property type="match status" value="2"/>
</dbReference>
<dbReference type="EMBL" id="VUNS01000002">
    <property type="protein sequence ID" value="MST96162.1"/>
    <property type="molecule type" value="Genomic_DNA"/>
</dbReference>
<dbReference type="InterPro" id="IPR017853">
    <property type="entry name" value="GH"/>
</dbReference>
<feature type="domain" description="CBM-cenC" evidence="5">
    <location>
        <begin position="25"/>
        <end position="142"/>
    </location>
</feature>
<dbReference type="InterPro" id="IPR010502">
    <property type="entry name" value="Carb-bd_dom_fam9"/>
</dbReference>
<evidence type="ECO:0000259" key="5">
    <source>
        <dbReference type="Pfam" id="PF02018"/>
    </source>
</evidence>
<evidence type="ECO:0000313" key="7">
    <source>
        <dbReference type="EMBL" id="MST96162.1"/>
    </source>
</evidence>
<gene>
    <name evidence="7" type="ORF">FYJ85_03770</name>
</gene>
<comment type="caution">
    <text evidence="7">The sequence shown here is derived from an EMBL/GenBank/DDBJ whole genome shotgun (WGS) entry which is preliminary data.</text>
</comment>
<evidence type="ECO:0000256" key="4">
    <source>
        <dbReference type="SAM" id="SignalP"/>
    </source>
</evidence>
<dbReference type="GO" id="GO:0030246">
    <property type="term" value="F:carbohydrate binding"/>
    <property type="evidence" value="ECO:0007669"/>
    <property type="project" value="InterPro"/>
</dbReference>
<dbReference type="Gene3D" id="2.60.40.1190">
    <property type="match status" value="1"/>
</dbReference>
<accession>A0A844FZL8</accession>
<protein>
    <recommendedName>
        <fullName evidence="9">Carbohydrate binding protein with CBM9 domain</fullName>
    </recommendedName>
</protein>
<dbReference type="Gene3D" id="2.60.120.260">
    <property type="entry name" value="Galactose-binding domain-like"/>
    <property type="match status" value="2"/>
</dbReference>
<feature type="domain" description="CBM-cenC" evidence="5">
    <location>
        <begin position="207"/>
        <end position="323"/>
    </location>
</feature>
<organism evidence="7 8">
    <name type="scientific">Victivallis lenta</name>
    <dbReference type="NCBI Taxonomy" id="2606640"/>
    <lineage>
        <taxon>Bacteria</taxon>
        <taxon>Pseudomonadati</taxon>
        <taxon>Lentisphaerota</taxon>
        <taxon>Lentisphaeria</taxon>
        <taxon>Victivallales</taxon>
        <taxon>Victivallaceae</taxon>
        <taxon>Victivallis</taxon>
    </lineage>
</organism>
<keyword evidence="4" id="KW-0732">Signal</keyword>
<feature type="chain" id="PRO_5032579067" description="Carbohydrate binding protein with CBM9 domain" evidence="4">
    <location>
        <begin position="22"/>
        <end position="1258"/>
    </location>
</feature>
<dbReference type="SUPFAM" id="SSF51445">
    <property type="entry name" value="(Trans)glycosidases"/>
    <property type="match status" value="1"/>
</dbReference>
<evidence type="ECO:0008006" key="9">
    <source>
        <dbReference type="Google" id="ProtNLM"/>
    </source>
</evidence>
<keyword evidence="8" id="KW-1185">Reference proteome</keyword>
<evidence type="ECO:0000256" key="3">
    <source>
        <dbReference type="SAM" id="MobiDB-lite"/>
    </source>
</evidence>
<proteinExistence type="inferred from homology"/>
<dbReference type="InterPro" id="IPR008979">
    <property type="entry name" value="Galactose-bd-like_sf"/>
</dbReference>
<evidence type="ECO:0000313" key="8">
    <source>
        <dbReference type="Proteomes" id="UP000435649"/>
    </source>
</evidence>
<dbReference type="Pfam" id="PF06452">
    <property type="entry name" value="CBM9_1"/>
    <property type="match status" value="1"/>
</dbReference>
<name>A0A844FZL8_9BACT</name>
<evidence type="ECO:0000259" key="6">
    <source>
        <dbReference type="Pfam" id="PF06452"/>
    </source>
</evidence>
<dbReference type="RefSeq" id="WP_154417038.1">
    <property type="nucleotide sequence ID" value="NZ_VUNS01000002.1"/>
</dbReference>
<comment type="similarity">
    <text evidence="1">Belongs to the glycosyl hydrolase 10 (cellulase F) family.</text>
</comment>
<reference evidence="7 8" key="1">
    <citation type="submission" date="2019-08" db="EMBL/GenBank/DDBJ databases">
        <title>In-depth cultivation of the pig gut microbiome towards novel bacterial diversity and tailored functional studies.</title>
        <authorList>
            <person name="Wylensek D."/>
            <person name="Hitch T.C.A."/>
            <person name="Clavel T."/>
        </authorList>
    </citation>
    <scope>NUCLEOTIDE SEQUENCE [LARGE SCALE GENOMIC DNA]</scope>
    <source>
        <strain evidence="7 8">BBE-744-WT-12</strain>
    </source>
</reference>
<feature type="signal peptide" evidence="4">
    <location>
        <begin position="1"/>
        <end position="21"/>
    </location>
</feature>
<dbReference type="SUPFAM" id="SSF49344">
    <property type="entry name" value="CBD9-like"/>
    <property type="match status" value="1"/>
</dbReference>
<evidence type="ECO:0000256" key="1">
    <source>
        <dbReference type="ARBA" id="ARBA00007495"/>
    </source>
</evidence>
<dbReference type="Pfam" id="PF02018">
    <property type="entry name" value="CBM_4_9"/>
    <property type="match status" value="2"/>
</dbReference>
<feature type="region of interest" description="Disordered" evidence="3">
    <location>
        <begin position="184"/>
        <end position="211"/>
    </location>
</feature>
<evidence type="ECO:0000256" key="2">
    <source>
        <dbReference type="ARBA" id="ARBA00022801"/>
    </source>
</evidence>
<sequence>MPQTRFITPILFALAATAAAAEVAFQNGSFEQGTGGYWINRPAAVRVDSTDSTDGMQCIAITPPETGTTSVVQGVKLVPDTVYVVSFDARAGVPANGPQLTMAAMLQGDKPIAFFEGSAEQKKALATPAAVTDKWQTFTQKIGPVPATVQGKTVKKLMLYWNVKPGEPGSRLFLDNIRITAEAAAPQSTPQSVPEKGGAKPAAQGSGLLKNGSFEQGTGGYWINRAAAVKIEKEDASDGRQSLRIDPPAGATVNVTQGTKYQPGQVYVISFDARSTVPEGGPLLTVSAMMQGDKPIAFFPGVGAQKAALKTPVALTDKWQNFTLKIGPFPPEAMGRAVKNILFYWNVKQGDTPAQLLLDNLRLTTEPAAAGDETGGAEAPAGAIRFELPDPVRIYESVPAFTVRAEVGKGQLRVTGTDAFGRRLFATEGKPGEPKLAVTLPGPDYYALRAEVVENGKTVKSAETSLMVTTPLPGDYYSTPHPAFGVWGGLTPELRRIAGAKWDRQLFFTFFQKPDAAAEPPGADKLAAREPVKIIRCMNVMHPFKKMVPYTAAELEEQRAKLTKEIVSRRGLVDVWETQNEPMVGENFHGTMKDVMDIIRMESEVVRKHDPGRPVAGICINPMNANQYNQYVGYYRNYGIDKYIDALMLHPYIPGAQSPDASGYVDVLNRLDRDISGIAGRRIPMYISEIGYSTKPGGEVTELQQAAYLARVVLLNRQIPGLQACVWHIGLWNEATSRRELDFGLLRGHPKDSKVREPKPGFAAWATVSRMTYDAEFLRELNISRQVRVLLFNKRGKVLLAAYSLTPDPAKLQLPLNLPEAAVTEVCGKRSIVPLKDGILALTLTEAPVYIEGGDLDSFNTDRFTAAFEPENPTGSAGTPVTVKVTLPEELAAGNVKLRVPAGEFGTPAVTGSGRNWQVTVNPEIGLAPGRYDLFFRLESDGRSRYIWQKALEIVPPMTLEELRAVPVDGGPAVAFRAAANDGRSSSAVLEILEDGERVLAIARIRAGETGTLPLLLTRSGRKAKYEARFTLPDGRSWTQALPDGLVPVSIPRFDNALDQPVEAWPAGGCYAIADGTPSRHAVRGDFDRPEGTLRLAYDDTYLYFAIDQADAVFKTRPGASIWDADGLQIGVSVPQKFMIRPNNDGIQETAYAEFGINAGGEAPNSWVWASMNLNEMPLNAPVPGLIARNRREGNQTVYRFAVPWKSLNVKPAAQMPLGISVLFNDRDEARDRHWVEWYSGIADGKDPSRYGAAVLQP</sequence>
<dbReference type="Gene3D" id="3.20.20.80">
    <property type="entry name" value="Glycosidases"/>
    <property type="match status" value="1"/>
</dbReference>
<dbReference type="GO" id="GO:0016052">
    <property type="term" value="P:carbohydrate catabolic process"/>
    <property type="evidence" value="ECO:0007669"/>
    <property type="project" value="InterPro"/>
</dbReference>